<name>A0A0G2HL59_PHACM</name>
<evidence type="ECO:0000256" key="3">
    <source>
        <dbReference type="ARBA" id="ARBA00023002"/>
    </source>
</evidence>
<dbReference type="Pfam" id="PF03060">
    <property type="entry name" value="NMO"/>
    <property type="match status" value="1"/>
</dbReference>
<keyword evidence="5" id="KW-1185">Reference proteome</keyword>
<dbReference type="GO" id="GO:0051213">
    <property type="term" value="F:dioxygenase activity"/>
    <property type="evidence" value="ECO:0007669"/>
    <property type="project" value="UniProtKB-KW"/>
</dbReference>
<dbReference type="AlphaFoldDB" id="A0A0G2HL59"/>
<keyword evidence="4" id="KW-0223">Dioxygenase</keyword>
<comment type="caution">
    <text evidence="4">The sequence shown here is derived from an EMBL/GenBank/DDBJ whole genome shotgun (WGS) entry which is preliminary data.</text>
</comment>
<dbReference type="GO" id="GO:0018580">
    <property type="term" value="F:nitronate monooxygenase activity"/>
    <property type="evidence" value="ECO:0007669"/>
    <property type="project" value="InterPro"/>
</dbReference>
<dbReference type="SUPFAM" id="SSF51412">
    <property type="entry name" value="Inosine monophosphate dehydrogenase (IMPDH)"/>
    <property type="match status" value="1"/>
</dbReference>
<accession>A0A0G2HL59</accession>
<dbReference type="InterPro" id="IPR004136">
    <property type="entry name" value="NMO"/>
</dbReference>
<reference evidence="4 5" key="2">
    <citation type="submission" date="2015-05" db="EMBL/GenBank/DDBJ databases">
        <authorList>
            <person name="Morales-Cruz A."/>
            <person name="Amrine K.C."/>
            <person name="Cantu D."/>
        </authorList>
    </citation>
    <scope>NUCLEOTIDE SEQUENCE [LARGE SCALE GENOMIC DNA]</scope>
    <source>
        <strain evidence="4">UCRPC4</strain>
    </source>
</reference>
<dbReference type="PANTHER" id="PTHR32332">
    <property type="entry name" value="2-NITROPROPANE DIOXYGENASE"/>
    <property type="match status" value="1"/>
</dbReference>
<keyword evidence="1" id="KW-0285">Flavoprotein</keyword>
<dbReference type="CDD" id="cd04730">
    <property type="entry name" value="NPD_like"/>
    <property type="match status" value="1"/>
</dbReference>
<dbReference type="Gene3D" id="3.20.20.70">
    <property type="entry name" value="Aldolase class I"/>
    <property type="match status" value="1"/>
</dbReference>
<gene>
    <name evidence="4" type="ORF">UCRPC4_g00239</name>
</gene>
<dbReference type="EMBL" id="LCWF01000006">
    <property type="protein sequence ID" value="KKY29050.1"/>
    <property type="molecule type" value="Genomic_DNA"/>
</dbReference>
<reference evidence="4 5" key="1">
    <citation type="submission" date="2015-05" db="EMBL/GenBank/DDBJ databases">
        <title>Distinctive expansion of gene families associated with plant cell wall degradation and secondary metabolism in the genomes of grapevine trunk pathogens.</title>
        <authorList>
            <person name="Lawrence D.P."/>
            <person name="Travadon R."/>
            <person name="Rolshausen P.E."/>
            <person name="Baumgartner K."/>
        </authorList>
    </citation>
    <scope>NUCLEOTIDE SEQUENCE [LARGE SCALE GENOMIC DNA]</scope>
    <source>
        <strain evidence="4">UCRPC4</strain>
    </source>
</reference>
<protein>
    <submittedName>
        <fullName evidence="4">Putative 2-nitropropane dioxygenase</fullName>
    </submittedName>
</protein>
<dbReference type="PANTHER" id="PTHR32332:SF36">
    <property type="entry name" value="2-NITROPROPANE DIOXYGENASE FAMILY, PUTATIVE (AFU_ORTHOLOGUE AFUA_4G07940)-RELATED"/>
    <property type="match status" value="1"/>
</dbReference>
<evidence type="ECO:0000256" key="2">
    <source>
        <dbReference type="ARBA" id="ARBA00022643"/>
    </source>
</evidence>
<proteinExistence type="predicted"/>
<evidence type="ECO:0000313" key="5">
    <source>
        <dbReference type="Proteomes" id="UP000053317"/>
    </source>
</evidence>
<dbReference type="OrthoDB" id="10265891at2759"/>
<evidence type="ECO:0000313" key="4">
    <source>
        <dbReference type="EMBL" id="KKY29050.1"/>
    </source>
</evidence>
<organism evidence="4 5">
    <name type="scientific">Phaeomoniella chlamydospora</name>
    <name type="common">Phaeoacremonium chlamydosporum</name>
    <dbReference type="NCBI Taxonomy" id="158046"/>
    <lineage>
        <taxon>Eukaryota</taxon>
        <taxon>Fungi</taxon>
        <taxon>Dikarya</taxon>
        <taxon>Ascomycota</taxon>
        <taxon>Pezizomycotina</taxon>
        <taxon>Eurotiomycetes</taxon>
        <taxon>Chaetothyriomycetidae</taxon>
        <taxon>Phaeomoniellales</taxon>
        <taxon>Phaeomoniellaceae</taxon>
        <taxon>Phaeomoniella</taxon>
    </lineage>
</organism>
<sequence>MAIMLHSRSLFQPYQSTSPTILISCLPPKICAQGTEGGGHTGDIPTSILIPSVCDIACQHLSPLTHRVPLVVAAGGISTGRSLASALMLGASGVWVGTRFVASLESGSSQLHKQAVIDATFEDTLRTLVISGRPLRVKRNEYIAAWEQKPEKIKQLTEQGIVPMEQDLLDERDDVDFPFLMGQVAGAIGDVKVRLTFPFFFPFLQGKTSVIENETNARNFGIFSRRNRSLRKW</sequence>
<dbReference type="InterPro" id="IPR013785">
    <property type="entry name" value="Aldolase_TIM"/>
</dbReference>
<keyword evidence="3" id="KW-0560">Oxidoreductase</keyword>
<keyword evidence="2" id="KW-0288">FMN</keyword>
<dbReference type="Proteomes" id="UP000053317">
    <property type="component" value="Unassembled WGS sequence"/>
</dbReference>
<evidence type="ECO:0000256" key="1">
    <source>
        <dbReference type="ARBA" id="ARBA00022630"/>
    </source>
</evidence>